<keyword evidence="1" id="KW-0805">Transcription regulation</keyword>
<dbReference type="Gene3D" id="3.30.450.40">
    <property type="match status" value="1"/>
</dbReference>
<dbReference type="PROSITE" id="PS51077">
    <property type="entry name" value="HTH_ICLR"/>
    <property type="match status" value="1"/>
</dbReference>
<keyword evidence="3" id="KW-0804">Transcription</keyword>
<gene>
    <name evidence="6" type="ORF">ACFOSU_02895</name>
</gene>
<evidence type="ECO:0000256" key="1">
    <source>
        <dbReference type="ARBA" id="ARBA00023015"/>
    </source>
</evidence>
<evidence type="ECO:0000256" key="2">
    <source>
        <dbReference type="ARBA" id="ARBA00023125"/>
    </source>
</evidence>
<dbReference type="InterPro" id="IPR014757">
    <property type="entry name" value="Tscrpt_reg_IclR_C"/>
</dbReference>
<dbReference type="InterPro" id="IPR036388">
    <property type="entry name" value="WH-like_DNA-bd_sf"/>
</dbReference>
<evidence type="ECO:0000259" key="4">
    <source>
        <dbReference type="PROSITE" id="PS51077"/>
    </source>
</evidence>
<dbReference type="Gene3D" id="1.10.10.10">
    <property type="entry name" value="Winged helix-like DNA-binding domain superfamily/Winged helix DNA-binding domain"/>
    <property type="match status" value="1"/>
</dbReference>
<dbReference type="Pfam" id="PF09339">
    <property type="entry name" value="HTH_IclR"/>
    <property type="match status" value="1"/>
</dbReference>
<evidence type="ECO:0000313" key="6">
    <source>
        <dbReference type="EMBL" id="MFC3102832.1"/>
    </source>
</evidence>
<dbReference type="SUPFAM" id="SSF55781">
    <property type="entry name" value="GAF domain-like"/>
    <property type="match status" value="1"/>
</dbReference>
<dbReference type="InterPro" id="IPR005471">
    <property type="entry name" value="Tscrpt_reg_IclR_N"/>
</dbReference>
<keyword evidence="7" id="KW-1185">Reference proteome</keyword>
<sequence length="259" mass="29280">MARSRLFVGSLEKATRVLYAFTEHSASLSHQELVTATGLDRSSVQRFTHSLTELGMLGQHPDTRRFYLGKRILELAWAYLHSHPLIDRAMPTILALREKCQERVNLSLFDDTTLIYVVRQLSRQDYPEASLVGRRMPLFCTAGGRAMLAQLEDTRVDEILRRSDRRALTPHTLTTLAAVRREVKRARRNGYALAVEECVPGELTLGKAIVDRHGEPMAAIHIAATRDSWSPEDFRAQLAPLLIEAADSLNRSPMIQQRP</sequence>
<evidence type="ECO:0000256" key="3">
    <source>
        <dbReference type="ARBA" id="ARBA00023163"/>
    </source>
</evidence>
<reference evidence="7" key="1">
    <citation type="journal article" date="2019" name="Int. J. Syst. Evol. Microbiol.">
        <title>The Global Catalogue of Microorganisms (GCM) 10K type strain sequencing project: providing services to taxonomists for standard genome sequencing and annotation.</title>
        <authorList>
            <consortium name="The Broad Institute Genomics Platform"/>
            <consortium name="The Broad Institute Genome Sequencing Center for Infectious Disease"/>
            <person name="Wu L."/>
            <person name="Ma J."/>
        </authorList>
    </citation>
    <scope>NUCLEOTIDE SEQUENCE [LARGE SCALE GENOMIC DNA]</scope>
    <source>
        <strain evidence="7">KCTC 52640</strain>
    </source>
</reference>
<feature type="domain" description="IclR-ED" evidence="5">
    <location>
        <begin position="71"/>
        <end position="255"/>
    </location>
</feature>
<evidence type="ECO:0000259" key="5">
    <source>
        <dbReference type="PROSITE" id="PS51078"/>
    </source>
</evidence>
<accession>A0ABV7EJD5</accession>
<dbReference type="RefSeq" id="WP_380686274.1">
    <property type="nucleotide sequence ID" value="NZ_JBHRSS010000001.1"/>
</dbReference>
<dbReference type="InterPro" id="IPR050707">
    <property type="entry name" value="HTH_MetabolicPath_Reg"/>
</dbReference>
<dbReference type="SMART" id="SM00346">
    <property type="entry name" value="HTH_ICLR"/>
    <property type="match status" value="1"/>
</dbReference>
<dbReference type="PROSITE" id="PS51078">
    <property type="entry name" value="ICLR_ED"/>
    <property type="match status" value="1"/>
</dbReference>
<proteinExistence type="predicted"/>
<dbReference type="InterPro" id="IPR029016">
    <property type="entry name" value="GAF-like_dom_sf"/>
</dbReference>
<evidence type="ECO:0000313" key="7">
    <source>
        <dbReference type="Proteomes" id="UP001595462"/>
    </source>
</evidence>
<organism evidence="6 7">
    <name type="scientific">Salinisphaera aquimarina</name>
    <dbReference type="NCBI Taxonomy" id="2094031"/>
    <lineage>
        <taxon>Bacteria</taxon>
        <taxon>Pseudomonadati</taxon>
        <taxon>Pseudomonadota</taxon>
        <taxon>Gammaproteobacteria</taxon>
        <taxon>Salinisphaerales</taxon>
        <taxon>Salinisphaeraceae</taxon>
        <taxon>Salinisphaera</taxon>
    </lineage>
</organism>
<dbReference type="Pfam" id="PF01614">
    <property type="entry name" value="IclR_C"/>
    <property type="match status" value="1"/>
</dbReference>
<name>A0ABV7EJD5_9GAMM</name>
<dbReference type="EMBL" id="JBHRSS010000001">
    <property type="protein sequence ID" value="MFC3102832.1"/>
    <property type="molecule type" value="Genomic_DNA"/>
</dbReference>
<dbReference type="Proteomes" id="UP001595462">
    <property type="component" value="Unassembled WGS sequence"/>
</dbReference>
<dbReference type="PANTHER" id="PTHR30136">
    <property type="entry name" value="HELIX-TURN-HELIX TRANSCRIPTIONAL REGULATOR, ICLR FAMILY"/>
    <property type="match status" value="1"/>
</dbReference>
<feature type="domain" description="HTH iclR-type" evidence="4">
    <location>
        <begin position="8"/>
        <end position="70"/>
    </location>
</feature>
<comment type="caution">
    <text evidence="6">The sequence shown here is derived from an EMBL/GenBank/DDBJ whole genome shotgun (WGS) entry which is preliminary data.</text>
</comment>
<dbReference type="SUPFAM" id="SSF46785">
    <property type="entry name" value="Winged helix' DNA-binding domain"/>
    <property type="match status" value="1"/>
</dbReference>
<dbReference type="PANTHER" id="PTHR30136:SF35">
    <property type="entry name" value="HTH-TYPE TRANSCRIPTIONAL REGULATOR RV1719"/>
    <property type="match status" value="1"/>
</dbReference>
<keyword evidence="2" id="KW-0238">DNA-binding</keyword>
<protein>
    <submittedName>
        <fullName evidence="6">IclR family transcriptional regulator</fullName>
    </submittedName>
</protein>
<dbReference type="InterPro" id="IPR036390">
    <property type="entry name" value="WH_DNA-bd_sf"/>
</dbReference>